<keyword evidence="11" id="KW-0472">Membrane</keyword>
<dbReference type="FunFam" id="3.30.40.10:FF:000824">
    <property type="entry name" value="E3 ubiquitin-protein ligase RNF13"/>
    <property type="match status" value="1"/>
</dbReference>
<keyword evidence="3 7" id="KW-0479">Metal-binding</keyword>
<dbReference type="InterPro" id="IPR037993">
    <property type="entry name" value="NDPk7B"/>
</dbReference>
<dbReference type="GO" id="GO:0005879">
    <property type="term" value="C:axonemal microtubule"/>
    <property type="evidence" value="ECO:0007669"/>
    <property type="project" value="TreeGrafter"/>
</dbReference>
<dbReference type="EC" id="2.7.4.6" evidence="14"/>
<keyword evidence="5" id="KW-0206">Cytoskeleton</keyword>
<keyword evidence="4" id="KW-0862">Zinc</keyword>
<name>A0A9W9Z887_9CNID</name>
<accession>A0A9W9Z887</accession>
<dbReference type="Gene3D" id="3.30.70.141">
    <property type="entry name" value="Nucleoside diphosphate kinase-like domain"/>
    <property type="match status" value="2"/>
</dbReference>
<dbReference type="SMART" id="SM00184">
    <property type="entry name" value="RING"/>
    <property type="match status" value="1"/>
</dbReference>
<dbReference type="GO" id="GO:0006241">
    <property type="term" value="P:CTP biosynthetic process"/>
    <property type="evidence" value="ECO:0007669"/>
    <property type="project" value="InterPro"/>
</dbReference>
<keyword evidence="11" id="KW-0812">Transmembrane</keyword>
<dbReference type="InterPro" id="IPR001841">
    <property type="entry name" value="Znf_RING"/>
</dbReference>
<dbReference type="Proteomes" id="UP001163046">
    <property type="component" value="Unassembled WGS sequence"/>
</dbReference>
<evidence type="ECO:0000256" key="6">
    <source>
        <dbReference type="ARBA" id="ARBA00023273"/>
    </source>
</evidence>
<feature type="compositionally biased region" description="Basic and acidic residues" evidence="10">
    <location>
        <begin position="696"/>
        <end position="705"/>
    </location>
</feature>
<organism evidence="14 15">
    <name type="scientific">Desmophyllum pertusum</name>
    <dbReference type="NCBI Taxonomy" id="174260"/>
    <lineage>
        <taxon>Eukaryota</taxon>
        <taxon>Metazoa</taxon>
        <taxon>Cnidaria</taxon>
        <taxon>Anthozoa</taxon>
        <taxon>Hexacorallia</taxon>
        <taxon>Scleractinia</taxon>
        <taxon>Caryophylliina</taxon>
        <taxon>Caryophylliidae</taxon>
        <taxon>Desmophyllum</taxon>
    </lineage>
</organism>
<dbReference type="SMART" id="SM00562">
    <property type="entry name" value="NDK"/>
    <property type="match status" value="2"/>
</dbReference>
<dbReference type="InterPro" id="IPR023005">
    <property type="entry name" value="Nucleoside_diP_kinase_AS"/>
</dbReference>
<evidence type="ECO:0000256" key="10">
    <source>
        <dbReference type="SAM" id="MobiDB-lite"/>
    </source>
</evidence>
<evidence type="ECO:0000256" key="7">
    <source>
        <dbReference type="PROSITE-ProRule" id="PRU00175"/>
    </source>
</evidence>
<dbReference type="AlphaFoldDB" id="A0A9W9Z887"/>
<comment type="similarity">
    <text evidence="8 9">Belongs to the NDK family.</text>
</comment>
<dbReference type="SUPFAM" id="SSF57850">
    <property type="entry name" value="RING/U-box"/>
    <property type="match status" value="1"/>
</dbReference>
<dbReference type="OrthoDB" id="270127at2759"/>
<dbReference type="PANTHER" id="PTHR43109:SF2">
    <property type="entry name" value="NUCLEOSIDE DIPHOSPHATE KINASE 7"/>
    <property type="match status" value="1"/>
</dbReference>
<dbReference type="PROSITE" id="PS51374">
    <property type="entry name" value="NDPK_LIKE"/>
    <property type="match status" value="2"/>
</dbReference>
<feature type="domain" description="RING-type" evidence="12">
    <location>
        <begin position="647"/>
        <end position="689"/>
    </location>
</feature>
<evidence type="ECO:0000256" key="4">
    <source>
        <dbReference type="ARBA" id="ARBA00022833"/>
    </source>
</evidence>
<dbReference type="PRINTS" id="PR01243">
    <property type="entry name" value="NUCDPKINASE"/>
</dbReference>
<keyword evidence="14" id="KW-0808">Transferase</keyword>
<evidence type="ECO:0000256" key="5">
    <source>
        <dbReference type="ARBA" id="ARBA00023212"/>
    </source>
</evidence>
<protein>
    <submittedName>
        <fullName evidence="14">Nucleoside diphosphate kinase 7</fullName>
        <ecNumber evidence="14">2.7.4.6</ecNumber>
    </submittedName>
</protein>
<dbReference type="PROSITE" id="PS51336">
    <property type="entry name" value="DM10"/>
    <property type="match status" value="1"/>
</dbReference>
<keyword evidence="14" id="KW-0418">Kinase</keyword>
<evidence type="ECO:0000313" key="15">
    <source>
        <dbReference type="Proteomes" id="UP001163046"/>
    </source>
</evidence>
<reference evidence="14" key="1">
    <citation type="submission" date="2023-01" db="EMBL/GenBank/DDBJ databases">
        <title>Genome assembly of the deep-sea coral Lophelia pertusa.</title>
        <authorList>
            <person name="Herrera S."/>
            <person name="Cordes E."/>
        </authorList>
    </citation>
    <scope>NUCLEOTIDE SEQUENCE</scope>
    <source>
        <strain evidence="14">USNM1676648</strain>
        <tissue evidence="14">Polyp</tissue>
    </source>
</reference>
<dbReference type="EMBL" id="MU826385">
    <property type="protein sequence ID" value="KAJ7377011.1"/>
    <property type="molecule type" value="Genomic_DNA"/>
</dbReference>
<evidence type="ECO:0000259" key="12">
    <source>
        <dbReference type="PROSITE" id="PS50089"/>
    </source>
</evidence>
<evidence type="ECO:0000256" key="3">
    <source>
        <dbReference type="ARBA" id="ARBA00022771"/>
    </source>
</evidence>
<feature type="region of interest" description="Disordered" evidence="10">
    <location>
        <begin position="696"/>
        <end position="737"/>
    </location>
</feature>
<comment type="caution">
    <text evidence="14">The sequence shown here is derived from an EMBL/GenBank/DDBJ whole genome shotgun (WGS) entry which is preliminary data.</text>
</comment>
<dbReference type="InterPro" id="IPR036850">
    <property type="entry name" value="NDK-like_dom_sf"/>
</dbReference>
<feature type="compositionally biased region" description="Polar residues" evidence="10">
    <location>
        <begin position="488"/>
        <end position="505"/>
    </location>
</feature>
<feature type="domain" description="DM10" evidence="13">
    <location>
        <begin position="1"/>
        <end position="55"/>
    </location>
</feature>
<dbReference type="GO" id="GO:0004550">
    <property type="term" value="F:nucleoside diphosphate kinase activity"/>
    <property type="evidence" value="ECO:0007669"/>
    <property type="project" value="UniProtKB-EC"/>
</dbReference>
<dbReference type="PROSITE" id="PS50089">
    <property type="entry name" value="ZF_RING_2"/>
    <property type="match status" value="1"/>
</dbReference>
<dbReference type="PANTHER" id="PTHR43109">
    <property type="entry name" value="NUCLEOSIDE DIPHOSPHATE KINASE 7"/>
    <property type="match status" value="1"/>
</dbReference>
<dbReference type="GO" id="GO:0008270">
    <property type="term" value="F:zinc ion binding"/>
    <property type="evidence" value="ECO:0007669"/>
    <property type="project" value="UniProtKB-KW"/>
</dbReference>
<feature type="region of interest" description="Disordered" evidence="10">
    <location>
        <begin position="466"/>
        <end position="513"/>
    </location>
</feature>
<dbReference type="Pfam" id="PF00334">
    <property type="entry name" value="NDK"/>
    <property type="match status" value="2"/>
</dbReference>
<keyword evidence="15" id="KW-1185">Reference proteome</keyword>
<comment type="caution">
    <text evidence="8">Lacks conserved residue(s) required for the propagation of feature annotation.</text>
</comment>
<keyword evidence="6" id="KW-0966">Cell projection</keyword>
<dbReference type="InterPro" id="IPR006602">
    <property type="entry name" value="DM10_dom"/>
</dbReference>
<proteinExistence type="inferred from homology"/>
<dbReference type="Pfam" id="PF13639">
    <property type="entry name" value="zf-RING_2"/>
    <property type="match status" value="1"/>
</dbReference>
<evidence type="ECO:0000256" key="9">
    <source>
        <dbReference type="RuleBase" id="RU004011"/>
    </source>
</evidence>
<evidence type="ECO:0000256" key="11">
    <source>
        <dbReference type="SAM" id="Phobius"/>
    </source>
</evidence>
<evidence type="ECO:0000313" key="14">
    <source>
        <dbReference type="EMBL" id="KAJ7377011.1"/>
    </source>
</evidence>
<dbReference type="Gene3D" id="3.30.40.10">
    <property type="entry name" value="Zinc/RING finger domain, C3HC4 (zinc finger)"/>
    <property type="match status" value="1"/>
</dbReference>
<dbReference type="Gene3D" id="3.50.30.30">
    <property type="match status" value="1"/>
</dbReference>
<evidence type="ECO:0000256" key="2">
    <source>
        <dbReference type="ARBA" id="ARBA00022490"/>
    </source>
</evidence>
<keyword evidence="2" id="KW-0963">Cytoplasm</keyword>
<dbReference type="GO" id="GO:0006183">
    <property type="term" value="P:GTP biosynthetic process"/>
    <property type="evidence" value="ECO:0007669"/>
    <property type="project" value="InterPro"/>
</dbReference>
<dbReference type="CDD" id="cd16796">
    <property type="entry name" value="RING-H2_RNF13"/>
    <property type="match status" value="1"/>
</dbReference>
<evidence type="ECO:0000256" key="1">
    <source>
        <dbReference type="ARBA" id="ARBA00004430"/>
    </source>
</evidence>
<keyword evidence="3 7" id="KW-0863">Zinc-finger</keyword>
<feature type="compositionally biased region" description="Polar residues" evidence="10">
    <location>
        <begin position="721"/>
        <end position="737"/>
    </location>
</feature>
<dbReference type="PROSITE" id="PS00469">
    <property type="entry name" value="NDPK"/>
    <property type="match status" value="1"/>
</dbReference>
<sequence>MYDIKNRRLFLKRSLIDGLQLHHLFTGAIINIHSRQLTITDYADDRTSNLLKTRMRRSIIDMIHQGDFLICQAKMIRMTSNQASIFYEEHKGTSFFNYLVEFVTSGPVVVMELKGSNAIQKWRTLLGPTDSATARTQAPLSVRAKFGTDNTKNAAHGSDSPESANREVDFFFGGQIFGGKNTATFSNCTLCIIKPHAIIEGLTGKIISAIISKGFEISAVQMFHLERANAEEFHEVYKGVVNEYKSMVEELCCGPCLAMEIRAPADAPVAFRECVGPADPEIARHLRPGTLRAMFGKDKIKNAVHCSDLPEDELFSKILTMKAGSQWMGLLFLWLYQFDRCSSMASDNNQVCVMKSVNGSDVTKCYDYGWASFGEVISPPNIKGVVVLADPTRACTSVKHQSSYNQSGYSGMWFLLVDVGDCEFDTKRLFNFCRNRSQVASVYVAAQRESLLLCDSLSSMDLSEKRKLVPTGATPKKPEKIKKKASESQENATSSSRSPLATTTNHEGKHGYQGAMATEGGFDAAIIRSLESDVVQHIGGDDRKVKLPVVYVGESTGQNLEDNDFRKKPSSRILLTPQQYPPIWNYEFYMIPFAIIVGICFILMAMFMISRYYRHYLEQRRNRLSPTNLRKIPTKKFKKGDDYYDVCAICLEEYRDGERLRILPCEHTYHCKCVDPWLTEGKRTCPVCKRPVTNDKKTRNRRADVETAGESTNDADETTPLIASTSHSAGTSNSMTV</sequence>
<feature type="transmembrane region" description="Helical" evidence="11">
    <location>
        <begin position="588"/>
        <end position="613"/>
    </location>
</feature>
<dbReference type="InterPro" id="IPR001564">
    <property type="entry name" value="Nucleoside_diP_kinase"/>
</dbReference>
<keyword evidence="11" id="KW-1133">Transmembrane helix</keyword>
<dbReference type="SUPFAM" id="SSF54919">
    <property type="entry name" value="Nucleoside diphosphate kinase, NDK"/>
    <property type="match status" value="2"/>
</dbReference>
<dbReference type="FunFam" id="3.30.70.141:FF:000004">
    <property type="entry name" value="Nucleoside diphosphate kinase 7"/>
    <property type="match status" value="1"/>
</dbReference>
<evidence type="ECO:0000256" key="8">
    <source>
        <dbReference type="PROSITE-ProRule" id="PRU00706"/>
    </source>
</evidence>
<dbReference type="CDD" id="cd04412">
    <property type="entry name" value="NDPk7B"/>
    <property type="match status" value="1"/>
</dbReference>
<gene>
    <name evidence="14" type="primary">NME7</name>
    <name evidence="14" type="ORF">OS493_031284</name>
</gene>
<dbReference type="InterPro" id="IPR034907">
    <property type="entry name" value="NDK-like_dom"/>
</dbReference>
<dbReference type="GO" id="GO:0006228">
    <property type="term" value="P:UTP biosynthetic process"/>
    <property type="evidence" value="ECO:0007669"/>
    <property type="project" value="InterPro"/>
</dbReference>
<dbReference type="InterPro" id="IPR013083">
    <property type="entry name" value="Znf_RING/FYVE/PHD"/>
</dbReference>
<comment type="subcellular location">
    <subcellularLocation>
        <location evidence="1">Cytoplasm</location>
        <location evidence="1">Cytoskeleton</location>
        <location evidence="1">Cilium axoneme</location>
    </subcellularLocation>
</comment>
<evidence type="ECO:0000259" key="13">
    <source>
        <dbReference type="PROSITE" id="PS51336"/>
    </source>
</evidence>